<dbReference type="HOGENOM" id="CLU_2026234_0_0_1"/>
<reference evidence="1 2" key="1">
    <citation type="journal article" date="2012" name="Eukaryot. Cell">
        <title>Draft genome sequence of Aspergillus oryzae strain 3.042.</title>
        <authorList>
            <person name="Zhao G."/>
            <person name="Yao Y."/>
            <person name="Qi W."/>
            <person name="Wang C."/>
            <person name="Hou L."/>
            <person name="Zeng B."/>
            <person name="Cao X."/>
        </authorList>
    </citation>
    <scope>NUCLEOTIDE SEQUENCE [LARGE SCALE GENOMIC DNA]</scope>
    <source>
        <strain evidence="1 2">3.042</strain>
    </source>
</reference>
<dbReference type="AlphaFoldDB" id="I8TW74"/>
<comment type="caution">
    <text evidence="1">The sequence shown here is derived from an EMBL/GenBank/DDBJ whole genome shotgun (WGS) entry which is preliminary data.</text>
</comment>
<evidence type="ECO:0000313" key="2">
    <source>
        <dbReference type="Proteomes" id="UP000002812"/>
    </source>
</evidence>
<dbReference type="EMBL" id="AKHY01000135">
    <property type="protein sequence ID" value="EIT78675.1"/>
    <property type="molecule type" value="Genomic_DNA"/>
</dbReference>
<reference evidence="2" key="2">
    <citation type="submission" date="2012-06" db="EMBL/GenBank/DDBJ databases">
        <title>Comparative genomic analyses of Aspergillus oryzae 3.042 and A. oryzae RIB40 for soy-sauce fermentation.</title>
        <authorList>
            <person name="Zhao G."/>
            <person name="Hou L."/>
            <person name="Wang C."/>
            <person name="Cao X."/>
        </authorList>
    </citation>
    <scope>NUCLEOTIDE SEQUENCE [LARGE SCALE GENOMIC DNA]</scope>
    <source>
        <strain evidence="2">3.042</strain>
    </source>
</reference>
<accession>I8TW74</accession>
<proteinExistence type="predicted"/>
<protein>
    <submittedName>
        <fullName evidence="1">Uncharacterized protein</fullName>
    </submittedName>
</protein>
<name>I8TW74_ASPO3</name>
<evidence type="ECO:0000313" key="1">
    <source>
        <dbReference type="EMBL" id="EIT78675.1"/>
    </source>
</evidence>
<sequence>MTPTPRLKNLTSRDRTQLIRVYPVIHCESTGTGFADLSPTRRHSQPTGRPSVACDQIKLGYESPLCIEAPKWNGENQALGEEFPQPASEFANSEVIPTSDWHVSQSMKGFVRLSRVPYREYFIF</sequence>
<gene>
    <name evidence="1" type="ORF">Ao3042_04890</name>
</gene>
<organism evidence="1 2">
    <name type="scientific">Aspergillus oryzae (strain 3.042)</name>
    <name type="common">Yellow koji mold</name>
    <dbReference type="NCBI Taxonomy" id="1160506"/>
    <lineage>
        <taxon>Eukaryota</taxon>
        <taxon>Fungi</taxon>
        <taxon>Dikarya</taxon>
        <taxon>Ascomycota</taxon>
        <taxon>Pezizomycotina</taxon>
        <taxon>Eurotiomycetes</taxon>
        <taxon>Eurotiomycetidae</taxon>
        <taxon>Eurotiales</taxon>
        <taxon>Aspergillaceae</taxon>
        <taxon>Aspergillus</taxon>
        <taxon>Aspergillus subgen. Circumdati</taxon>
    </lineage>
</organism>
<dbReference type="Proteomes" id="UP000002812">
    <property type="component" value="Unassembled WGS sequence"/>
</dbReference>